<dbReference type="GeneID" id="68292857"/>
<feature type="domain" description="Heterokaryon incompatibility" evidence="1">
    <location>
        <begin position="22"/>
        <end position="107"/>
    </location>
</feature>
<dbReference type="OrthoDB" id="674604at2759"/>
<dbReference type="RefSeq" id="XP_044658560.1">
    <property type="nucleotide sequence ID" value="XM_044802625.1"/>
</dbReference>
<proteinExistence type="predicted"/>
<dbReference type="InterPro" id="IPR058525">
    <property type="entry name" value="DUF8212"/>
</dbReference>
<reference evidence="3 4" key="1">
    <citation type="submission" date="2021-01" db="EMBL/GenBank/DDBJ databases">
        <title>Cercospora kikuchii MAFF 305040 whole genome shotgun sequence.</title>
        <authorList>
            <person name="Kashiwa T."/>
            <person name="Suzuki T."/>
        </authorList>
    </citation>
    <scope>NUCLEOTIDE SEQUENCE [LARGE SCALE GENOMIC DNA]</scope>
    <source>
        <strain evidence="3 4">MAFF 305040</strain>
    </source>
</reference>
<name>A0A9P3FE67_9PEZI</name>
<protein>
    <recommendedName>
        <fullName evidence="5">Heterokaryon incompatibility domain-containing protein</fullName>
    </recommendedName>
</protein>
<dbReference type="AlphaFoldDB" id="A0A9P3FE67"/>
<sequence>MRLIHTTFIAFCEFEGDHVPDYAIVSHRWASNEVSFQIFLDTAVKDRVGTGWTKIIQGCRMARARRIRWLWIDTCCIDKRSSAELTESVNAMFRYYQQARQCFVFLPDVHACPADTAELKAQVSKSVWFTRGWTLQELLASTIATFYNSDFKLIGLKARDSSFCRTVSLITGVSLAYLHDPSVIGSASVAERMRWASLRRTTRVEDIAYCLLGLFGVNMPLLYGEETKAFMRLQIEILRKTEDESIFAWHTATRGWKGLLAPSPASFAGTRVVEVREIHKRTPSSMTNKGLQLSLALQWVPRERTTILLPLNCVALPDDGNTAEVIDYQIAIRIQVTSTLDAHNSGLRVLEGEVLSGSSHERKLIFRHISNRMCTFGYTKAGRTTTKMRYDANWINHASGNWSAYGCANVVGIFPRASAGNGMTLPVYFKQDGI</sequence>
<gene>
    <name evidence="3" type="ORF">CKM354_000728200</name>
</gene>
<dbReference type="EMBL" id="BOLY01000004">
    <property type="protein sequence ID" value="GIZ44073.1"/>
    <property type="molecule type" value="Genomic_DNA"/>
</dbReference>
<evidence type="ECO:0000313" key="3">
    <source>
        <dbReference type="EMBL" id="GIZ44073.1"/>
    </source>
</evidence>
<dbReference type="Pfam" id="PF06985">
    <property type="entry name" value="HET"/>
    <property type="match status" value="1"/>
</dbReference>
<accession>A0A9P3FE67</accession>
<evidence type="ECO:0000259" key="2">
    <source>
        <dbReference type="Pfam" id="PF26640"/>
    </source>
</evidence>
<dbReference type="Proteomes" id="UP000825890">
    <property type="component" value="Unassembled WGS sequence"/>
</dbReference>
<dbReference type="PANTHER" id="PTHR10622">
    <property type="entry name" value="HET DOMAIN-CONTAINING PROTEIN"/>
    <property type="match status" value="1"/>
</dbReference>
<keyword evidence="4" id="KW-1185">Reference proteome</keyword>
<evidence type="ECO:0000259" key="1">
    <source>
        <dbReference type="Pfam" id="PF06985"/>
    </source>
</evidence>
<organism evidence="3 4">
    <name type="scientific">Cercospora kikuchii</name>
    <dbReference type="NCBI Taxonomy" id="84275"/>
    <lineage>
        <taxon>Eukaryota</taxon>
        <taxon>Fungi</taxon>
        <taxon>Dikarya</taxon>
        <taxon>Ascomycota</taxon>
        <taxon>Pezizomycotina</taxon>
        <taxon>Dothideomycetes</taxon>
        <taxon>Dothideomycetidae</taxon>
        <taxon>Mycosphaerellales</taxon>
        <taxon>Mycosphaerellaceae</taxon>
        <taxon>Cercospora</taxon>
    </lineage>
</organism>
<evidence type="ECO:0008006" key="5">
    <source>
        <dbReference type="Google" id="ProtNLM"/>
    </source>
</evidence>
<comment type="caution">
    <text evidence="3">The sequence shown here is derived from an EMBL/GenBank/DDBJ whole genome shotgun (WGS) entry which is preliminary data.</text>
</comment>
<dbReference type="PANTHER" id="PTHR10622:SF10">
    <property type="entry name" value="HET DOMAIN-CONTAINING PROTEIN"/>
    <property type="match status" value="1"/>
</dbReference>
<evidence type="ECO:0000313" key="4">
    <source>
        <dbReference type="Proteomes" id="UP000825890"/>
    </source>
</evidence>
<dbReference type="Pfam" id="PF26640">
    <property type="entry name" value="DUF8212"/>
    <property type="match status" value="1"/>
</dbReference>
<feature type="domain" description="DUF8212" evidence="2">
    <location>
        <begin position="228"/>
        <end position="257"/>
    </location>
</feature>
<dbReference type="InterPro" id="IPR010730">
    <property type="entry name" value="HET"/>
</dbReference>